<dbReference type="InterPro" id="IPR011604">
    <property type="entry name" value="PDDEXK-like_dom_sf"/>
</dbReference>
<evidence type="ECO:0000259" key="11">
    <source>
        <dbReference type="PROSITE" id="PS51193"/>
    </source>
</evidence>
<keyword evidence="7" id="KW-0411">Iron-sulfur</keyword>
<dbReference type="PANTHER" id="PTHR11472">
    <property type="entry name" value="DNA REPAIR DEAD HELICASE RAD3/XP-D SUBFAMILY MEMBER"/>
    <property type="match status" value="1"/>
</dbReference>
<dbReference type="EMBL" id="CP021780">
    <property type="protein sequence ID" value="ASA26534.1"/>
    <property type="molecule type" value="Genomic_DNA"/>
</dbReference>
<sequence length="773" mass="87266">MEGGAEMLQQPVALSVRSLVEYAYASGSIEPGFRSASAMAEGTRIHQKIQQQYKEGDRKEVYLKTEILHNELVFLVDGRCDGLLVSETGSFIVEEIKSTVSPLDEIGEGREVHWAQALMYAYMISLEEKLSAIEVRLTYVRRGGEEARSLQRTATLKELSSFAAETVARYAPYAELMLQHTERRDVSLRQLAFPFAVYRKGQRHMAGAVYQSVSEGVSLFVQAPTGIGKTMSTLFPVLKAMGEGRAKGLFYLTAKTVTRLAAEEALALLVAGGLTLHAVTLTAKERACFKGEEGPCTADYCPYTDGYYDRINAAILDILAEETLMSREIIARYARKHQVCPFEFSLDIAYACDAVICDYNYIYDPRISLKRLPEERKRGLVLLVDEAHNLVDRGREMFSASLEKAPFLSLQRRYKVHNGNLAHAAKAVNRFFIALRKSCGEEGERHWNEYPAELPSLLETFAVEAEQELIQASFIAASADNEEEGSLLDTYYAVQAMLRTFKLYDERYITYAEVRRGDVYLKLFNLDPSKLLRQMSKSFLSRILFSATLSPLSYYRDMIGAEEEDYSLSVPSPFEKEQWKVSVLPVSTRYRDREASLQPLSEALHEMVSRQGNYLVFFPSYLYLQNVYEVFADRHPEVPVLVQGTGMSEQEREAFLAAFRPDNPDTLLGFAVMGGIFSEGVDLPGDRLNGVMVVGVGLPQLGFERNLLRRYFSDEGKNGFDYAYVYPGMSKVLQAGGRLIRSEQDTGIIVLADDRFLQQPYYSLLPEEWRTTF</sequence>
<evidence type="ECO:0000256" key="2">
    <source>
        <dbReference type="ARBA" id="ARBA00022741"/>
    </source>
</evidence>
<evidence type="ECO:0000256" key="1">
    <source>
        <dbReference type="ARBA" id="ARBA00022723"/>
    </source>
</evidence>
<evidence type="ECO:0000256" key="6">
    <source>
        <dbReference type="ARBA" id="ARBA00023004"/>
    </source>
</evidence>
<feature type="domain" description="Helicase ATP-binding" evidence="11">
    <location>
        <begin position="188"/>
        <end position="435"/>
    </location>
</feature>
<dbReference type="Gene3D" id="1.10.275.40">
    <property type="match status" value="1"/>
</dbReference>
<evidence type="ECO:0000256" key="3">
    <source>
        <dbReference type="ARBA" id="ARBA00022801"/>
    </source>
</evidence>
<evidence type="ECO:0000256" key="10">
    <source>
        <dbReference type="ARBA" id="ARBA00038058"/>
    </source>
</evidence>
<keyword evidence="8" id="KW-0238">DNA-binding</keyword>
<proteinExistence type="inferred from homology"/>
<dbReference type="InterPro" id="IPR014013">
    <property type="entry name" value="Helic_SF1/SF2_ATP-bd_DinG/Rad3"/>
</dbReference>
<dbReference type="Gene3D" id="3.40.50.300">
    <property type="entry name" value="P-loop containing nucleotide triphosphate hydrolases"/>
    <property type="match status" value="2"/>
</dbReference>
<dbReference type="InterPro" id="IPR042493">
    <property type="entry name" value="XPD_DNA_FeS"/>
</dbReference>
<dbReference type="RefSeq" id="WP_087920479.1">
    <property type="nucleotide sequence ID" value="NZ_CP021780.1"/>
</dbReference>
<dbReference type="KEGG" id="pdh:B9T62_29910"/>
<dbReference type="GO" id="GO:0005524">
    <property type="term" value="F:ATP binding"/>
    <property type="evidence" value="ECO:0007669"/>
    <property type="project" value="UniProtKB-KW"/>
</dbReference>
<dbReference type="Gene3D" id="3.90.320.10">
    <property type="match status" value="1"/>
</dbReference>
<dbReference type="InterPro" id="IPR010614">
    <property type="entry name" value="RAD3-like_helicase_DEAD"/>
</dbReference>
<dbReference type="GO" id="GO:0016818">
    <property type="term" value="F:hydrolase activity, acting on acid anhydrides, in phosphorus-containing anhydrides"/>
    <property type="evidence" value="ECO:0007669"/>
    <property type="project" value="InterPro"/>
</dbReference>
<keyword evidence="5" id="KW-0067">ATP-binding</keyword>
<name>A0A2Z2KJT2_9BACL</name>
<keyword evidence="1" id="KW-0479">Metal-binding</keyword>
<dbReference type="InterPro" id="IPR006555">
    <property type="entry name" value="ATP-dep_Helicase_C"/>
</dbReference>
<evidence type="ECO:0000256" key="9">
    <source>
        <dbReference type="ARBA" id="ARBA00023235"/>
    </source>
</evidence>
<dbReference type="OrthoDB" id="9765586at2"/>
<dbReference type="PANTHER" id="PTHR11472:SF34">
    <property type="entry name" value="REGULATOR OF TELOMERE ELONGATION HELICASE 1"/>
    <property type="match status" value="1"/>
</dbReference>
<dbReference type="Pfam" id="PF06733">
    <property type="entry name" value="DEAD_2"/>
    <property type="match status" value="1"/>
</dbReference>
<dbReference type="GO" id="GO:0006281">
    <property type="term" value="P:DNA repair"/>
    <property type="evidence" value="ECO:0007669"/>
    <property type="project" value="UniProtKB-KW"/>
</dbReference>
<evidence type="ECO:0000313" key="13">
    <source>
        <dbReference type="Proteomes" id="UP000249890"/>
    </source>
</evidence>
<organism evidence="12 13">
    <name type="scientific">Paenibacillus donghaensis</name>
    <dbReference type="NCBI Taxonomy" id="414771"/>
    <lineage>
        <taxon>Bacteria</taxon>
        <taxon>Bacillati</taxon>
        <taxon>Bacillota</taxon>
        <taxon>Bacilli</taxon>
        <taxon>Bacillales</taxon>
        <taxon>Paenibacillaceae</taxon>
        <taxon>Paenibacillus</taxon>
    </lineage>
</organism>
<dbReference type="GO" id="GO:0051539">
    <property type="term" value="F:4 iron, 4 sulfur cluster binding"/>
    <property type="evidence" value="ECO:0007669"/>
    <property type="project" value="UniProtKB-KW"/>
</dbReference>
<dbReference type="AlphaFoldDB" id="A0A2Z2KJT2"/>
<dbReference type="Gene3D" id="1.10.30.20">
    <property type="entry name" value="Bacterial XPD DNA helicase, FeS cluster domain"/>
    <property type="match status" value="1"/>
</dbReference>
<keyword evidence="13" id="KW-1185">Reference proteome</keyword>
<keyword evidence="6" id="KW-0408">Iron</keyword>
<evidence type="ECO:0000256" key="4">
    <source>
        <dbReference type="ARBA" id="ARBA00022806"/>
    </source>
</evidence>
<dbReference type="InterPro" id="IPR027417">
    <property type="entry name" value="P-loop_NTPase"/>
</dbReference>
<dbReference type="InterPro" id="IPR045028">
    <property type="entry name" value="DinG/Rad3-like"/>
</dbReference>
<evidence type="ECO:0000256" key="8">
    <source>
        <dbReference type="ARBA" id="ARBA00023125"/>
    </source>
</evidence>
<reference evidence="12 13" key="1">
    <citation type="submission" date="2017-06" db="EMBL/GenBank/DDBJ databases">
        <title>Complete genome sequence of Paenibacillus donghaensis KCTC 13049T isolated from East Sea sediment, South Korea.</title>
        <authorList>
            <person name="Jung B.K."/>
            <person name="Hong S.-J."/>
            <person name="Shin J.-H."/>
        </authorList>
    </citation>
    <scope>NUCLEOTIDE SEQUENCE [LARGE SCALE GENOMIC DNA]</scope>
    <source>
        <strain evidence="12 13">KCTC 13049</strain>
    </source>
</reference>
<evidence type="ECO:0000256" key="5">
    <source>
        <dbReference type="ARBA" id="ARBA00022840"/>
    </source>
</evidence>
<dbReference type="SUPFAM" id="SSF52540">
    <property type="entry name" value="P-loop containing nucleoside triphosphate hydrolases"/>
    <property type="match status" value="1"/>
</dbReference>
<evidence type="ECO:0000256" key="7">
    <source>
        <dbReference type="ARBA" id="ARBA00023014"/>
    </source>
</evidence>
<dbReference type="GO" id="GO:0043139">
    <property type="term" value="F:5'-3' DNA helicase activity"/>
    <property type="evidence" value="ECO:0007669"/>
    <property type="project" value="UniProtKB-EC"/>
</dbReference>
<keyword evidence="3" id="KW-0378">Hydrolase</keyword>
<keyword evidence="2" id="KW-0547">Nucleotide-binding</keyword>
<gene>
    <name evidence="12" type="ORF">B9T62_29910</name>
</gene>
<dbReference type="Proteomes" id="UP000249890">
    <property type="component" value="Chromosome"/>
</dbReference>
<dbReference type="SMART" id="SM00491">
    <property type="entry name" value="HELICc2"/>
    <property type="match status" value="1"/>
</dbReference>
<evidence type="ECO:0000313" key="12">
    <source>
        <dbReference type="EMBL" id="ASA26534.1"/>
    </source>
</evidence>
<comment type="similarity">
    <text evidence="10">Belongs to the helicase family. DinG subfamily.</text>
</comment>
<dbReference type="PROSITE" id="PS51193">
    <property type="entry name" value="HELICASE_ATP_BIND_2"/>
    <property type="match status" value="1"/>
</dbReference>
<dbReference type="Pfam" id="PF13307">
    <property type="entry name" value="Helicase_C_2"/>
    <property type="match status" value="1"/>
</dbReference>
<keyword evidence="9" id="KW-0413">Isomerase</keyword>
<protein>
    <submittedName>
        <fullName evidence="12">ATP-dependent helicase</fullName>
    </submittedName>
</protein>
<keyword evidence="4 12" id="KW-0347">Helicase</keyword>
<dbReference type="GO" id="GO:0046872">
    <property type="term" value="F:metal ion binding"/>
    <property type="evidence" value="ECO:0007669"/>
    <property type="project" value="UniProtKB-KW"/>
</dbReference>
<dbReference type="GO" id="GO:0003677">
    <property type="term" value="F:DNA binding"/>
    <property type="evidence" value="ECO:0007669"/>
    <property type="project" value="UniProtKB-KW"/>
</dbReference>
<accession>A0A2Z2KJT2</accession>